<dbReference type="InterPro" id="IPR000847">
    <property type="entry name" value="LysR_HTH_N"/>
</dbReference>
<dbReference type="Pfam" id="PF00126">
    <property type="entry name" value="HTH_1"/>
    <property type="match status" value="1"/>
</dbReference>
<keyword evidence="7" id="KW-1185">Reference proteome</keyword>
<keyword evidence="2" id="KW-0805">Transcription regulation</keyword>
<dbReference type="CDD" id="cd08477">
    <property type="entry name" value="PBP2_CrgA_like_8"/>
    <property type="match status" value="1"/>
</dbReference>
<evidence type="ECO:0000256" key="1">
    <source>
        <dbReference type="ARBA" id="ARBA00009437"/>
    </source>
</evidence>
<dbReference type="PROSITE" id="PS50931">
    <property type="entry name" value="HTH_LYSR"/>
    <property type="match status" value="1"/>
</dbReference>
<dbReference type="PANTHER" id="PTHR30537">
    <property type="entry name" value="HTH-TYPE TRANSCRIPTIONAL REGULATOR"/>
    <property type="match status" value="1"/>
</dbReference>
<protein>
    <submittedName>
        <fullName evidence="6">LysR family transcriptional regulator</fullName>
    </submittedName>
</protein>
<dbReference type="SUPFAM" id="SSF53850">
    <property type="entry name" value="Periplasmic binding protein-like II"/>
    <property type="match status" value="1"/>
</dbReference>
<dbReference type="EMBL" id="CP115541">
    <property type="protein sequence ID" value="WNH51141.1"/>
    <property type="molecule type" value="Genomic_DNA"/>
</dbReference>
<proteinExistence type="inferred from homology"/>
<keyword evidence="3" id="KW-0238">DNA-binding</keyword>
<evidence type="ECO:0000259" key="5">
    <source>
        <dbReference type="PROSITE" id="PS50931"/>
    </source>
</evidence>
<accession>A0ABY9YJX4</accession>
<dbReference type="Pfam" id="PF03466">
    <property type="entry name" value="LysR_substrate"/>
    <property type="match status" value="1"/>
</dbReference>
<evidence type="ECO:0000256" key="2">
    <source>
        <dbReference type="ARBA" id="ARBA00023015"/>
    </source>
</evidence>
<sequence>MDVLRGMQAFVAVVDRGSLSAAAEQLEVSAVMVGKYLQQLENHVGARLLQRNTRRQSLTDAGRNYLAGCRAVLEQVQQAEASVEGLQRQPQGVLRISAPVTWGSCVLAPLVARYLAAHPKVSIELDLSNRRVDLIEEQFDAVVRMGALGSAEWVARPLPPYAMQICASPAYLKRRGVPQHPSDLGSHDCLTHLAWRGGHGWRLRGHPEQDWSEHSRLLCNDGDGLRRAALAGAGLILQPAVLLAEDVAAGRLVPVLADFLPEPRPLHLVYLPDRRPRPKLSSFVEFLLAAVVEPRPAWLRPG</sequence>
<dbReference type="PANTHER" id="PTHR30537:SF5">
    <property type="entry name" value="HTH-TYPE TRANSCRIPTIONAL ACTIVATOR TTDR-RELATED"/>
    <property type="match status" value="1"/>
</dbReference>
<name>A0ABY9YJX4_9GAMM</name>
<reference evidence="6 7" key="1">
    <citation type="submission" date="2022-12" db="EMBL/GenBank/DDBJ databases">
        <title>Two new species, Stenotrophomonas aracearum and Stenotrophomonas oahuensis, isolated from Anthurium (Araceae family) in Hawaii.</title>
        <authorList>
            <person name="Chunag S.C."/>
            <person name="Dobhal S."/>
            <person name="Alvarez A."/>
            <person name="Arif M."/>
        </authorList>
    </citation>
    <scope>NUCLEOTIDE SEQUENCE [LARGE SCALE GENOMIC DNA]</scope>
    <source>
        <strain evidence="6 7">A5586</strain>
    </source>
</reference>
<feature type="domain" description="HTH lysR-type" evidence="5">
    <location>
        <begin position="1"/>
        <end position="59"/>
    </location>
</feature>
<keyword evidence="4" id="KW-0804">Transcription</keyword>
<evidence type="ECO:0000256" key="3">
    <source>
        <dbReference type="ARBA" id="ARBA00023125"/>
    </source>
</evidence>
<dbReference type="Proteomes" id="UP001302072">
    <property type="component" value="Chromosome"/>
</dbReference>
<dbReference type="InterPro" id="IPR036390">
    <property type="entry name" value="WH_DNA-bd_sf"/>
</dbReference>
<dbReference type="InterPro" id="IPR058163">
    <property type="entry name" value="LysR-type_TF_proteobact-type"/>
</dbReference>
<organism evidence="6 7">
    <name type="scientific">Stenotrophomonas oahuensis</name>
    <dbReference type="NCBI Taxonomy" id="3003271"/>
    <lineage>
        <taxon>Bacteria</taxon>
        <taxon>Pseudomonadati</taxon>
        <taxon>Pseudomonadota</taxon>
        <taxon>Gammaproteobacteria</taxon>
        <taxon>Lysobacterales</taxon>
        <taxon>Lysobacteraceae</taxon>
        <taxon>Stenotrophomonas</taxon>
    </lineage>
</organism>
<evidence type="ECO:0000313" key="6">
    <source>
        <dbReference type="EMBL" id="WNH51141.1"/>
    </source>
</evidence>
<evidence type="ECO:0000256" key="4">
    <source>
        <dbReference type="ARBA" id="ARBA00023163"/>
    </source>
</evidence>
<dbReference type="RefSeq" id="WP_311190400.1">
    <property type="nucleotide sequence ID" value="NZ_CP115541.1"/>
</dbReference>
<evidence type="ECO:0000313" key="7">
    <source>
        <dbReference type="Proteomes" id="UP001302072"/>
    </source>
</evidence>
<comment type="similarity">
    <text evidence="1">Belongs to the LysR transcriptional regulatory family.</text>
</comment>
<dbReference type="Gene3D" id="1.10.10.10">
    <property type="entry name" value="Winged helix-like DNA-binding domain superfamily/Winged helix DNA-binding domain"/>
    <property type="match status" value="1"/>
</dbReference>
<dbReference type="InterPro" id="IPR005119">
    <property type="entry name" value="LysR_subst-bd"/>
</dbReference>
<dbReference type="SUPFAM" id="SSF46785">
    <property type="entry name" value="Winged helix' DNA-binding domain"/>
    <property type="match status" value="1"/>
</dbReference>
<dbReference type="Gene3D" id="3.40.190.290">
    <property type="match status" value="1"/>
</dbReference>
<dbReference type="InterPro" id="IPR036388">
    <property type="entry name" value="WH-like_DNA-bd_sf"/>
</dbReference>
<gene>
    <name evidence="6" type="ORF">PDM29_12265</name>
</gene>